<organism evidence="1 2">
    <name type="scientific">Phlebia brevispora</name>
    <dbReference type="NCBI Taxonomy" id="194682"/>
    <lineage>
        <taxon>Eukaryota</taxon>
        <taxon>Fungi</taxon>
        <taxon>Dikarya</taxon>
        <taxon>Basidiomycota</taxon>
        <taxon>Agaricomycotina</taxon>
        <taxon>Agaricomycetes</taxon>
        <taxon>Polyporales</taxon>
        <taxon>Meruliaceae</taxon>
        <taxon>Phlebia</taxon>
    </lineage>
</organism>
<reference evidence="1" key="1">
    <citation type="submission" date="2022-07" db="EMBL/GenBank/DDBJ databases">
        <title>Genome Sequence of Phlebia brevispora.</title>
        <authorList>
            <person name="Buettner E."/>
        </authorList>
    </citation>
    <scope>NUCLEOTIDE SEQUENCE</scope>
    <source>
        <strain evidence="1">MPL23</strain>
    </source>
</reference>
<gene>
    <name evidence="1" type="ORF">NM688_g6627</name>
</gene>
<accession>A0ACC1SE25</accession>
<keyword evidence="2" id="KW-1185">Reference proteome</keyword>
<comment type="caution">
    <text evidence="1">The sequence shown here is derived from an EMBL/GenBank/DDBJ whole genome shotgun (WGS) entry which is preliminary data.</text>
</comment>
<proteinExistence type="predicted"/>
<evidence type="ECO:0000313" key="2">
    <source>
        <dbReference type="Proteomes" id="UP001148662"/>
    </source>
</evidence>
<name>A0ACC1SE25_9APHY</name>
<dbReference type="Proteomes" id="UP001148662">
    <property type="component" value="Unassembled WGS sequence"/>
</dbReference>
<evidence type="ECO:0000313" key="1">
    <source>
        <dbReference type="EMBL" id="KAJ3537777.1"/>
    </source>
</evidence>
<protein>
    <submittedName>
        <fullName evidence="1">Uncharacterized protein</fullName>
    </submittedName>
</protein>
<dbReference type="EMBL" id="JANHOG010001397">
    <property type="protein sequence ID" value="KAJ3537777.1"/>
    <property type="molecule type" value="Genomic_DNA"/>
</dbReference>
<sequence length="101" mass="11250">MEKLLGGTPTEIPQVYKERSPVFKADKIKTPLLILQGSVDAVVPPGQAEDIVKTIREKEGRVEYVLFEGEGHGFRKSENMKAALEKELAFYEDVFGLKKAA</sequence>